<dbReference type="Proteomes" id="UP000054988">
    <property type="component" value="Unassembled WGS sequence"/>
</dbReference>
<dbReference type="AlphaFoldDB" id="A0A0W0GFB6"/>
<proteinExistence type="predicted"/>
<accession>A0A0W0GFB6</accession>
<reference evidence="1 2" key="1">
    <citation type="submission" date="2015-12" db="EMBL/GenBank/DDBJ databases">
        <title>Draft genome sequence of Moniliophthora roreri, the causal agent of frosty pod rot of cacao.</title>
        <authorList>
            <person name="Aime M.C."/>
            <person name="Diaz-Valderrama J.R."/>
            <person name="Kijpornyongpan T."/>
            <person name="Phillips-Mora W."/>
        </authorList>
    </citation>
    <scope>NUCLEOTIDE SEQUENCE [LARGE SCALE GENOMIC DNA]</scope>
    <source>
        <strain evidence="1 2">MCA 2952</strain>
    </source>
</reference>
<sequence length="106" mass="12192">MKIQIPMDSEDHLMETQKEIWKEMEMVEGIDLVKKIHLDHQLDKGITAYLEEPGGGYAPLEDKDPEGGNQWLKHEGTFFGDISEEHIPLDMPSIFEYNLLTGQVHN</sequence>
<evidence type="ECO:0000313" key="2">
    <source>
        <dbReference type="Proteomes" id="UP000054988"/>
    </source>
</evidence>
<gene>
    <name evidence="1" type="ORF">WG66_209</name>
</gene>
<dbReference type="EMBL" id="LATX01000087">
    <property type="protein sequence ID" value="KTB47221.1"/>
    <property type="molecule type" value="Genomic_DNA"/>
</dbReference>
<organism evidence="1 2">
    <name type="scientific">Moniliophthora roreri</name>
    <name type="common">Frosty pod rot fungus</name>
    <name type="synonym">Monilia roreri</name>
    <dbReference type="NCBI Taxonomy" id="221103"/>
    <lineage>
        <taxon>Eukaryota</taxon>
        <taxon>Fungi</taxon>
        <taxon>Dikarya</taxon>
        <taxon>Basidiomycota</taxon>
        <taxon>Agaricomycotina</taxon>
        <taxon>Agaricomycetes</taxon>
        <taxon>Agaricomycetidae</taxon>
        <taxon>Agaricales</taxon>
        <taxon>Marasmiineae</taxon>
        <taxon>Marasmiaceae</taxon>
        <taxon>Moniliophthora</taxon>
    </lineage>
</organism>
<protein>
    <submittedName>
        <fullName evidence="1">Uncharacterized protein</fullName>
    </submittedName>
</protein>
<comment type="caution">
    <text evidence="1">The sequence shown here is derived from an EMBL/GenBank/DDBJ whole genome shotgun (WGS) entry which is preliminary data.</text>
</comment>
<name>A0A0W0GFB6_MONRR</name>
<evidence type="ECO:0000313" key="1">
    <source>
        <dbReference type="EMBL" id="KTB47221.1"/>
    </source>
</evidence>